<dbReference type="EMBL" id="BAAAUG010000145">
    <property type="protein sequence ID" value="GAA3135878.1"/>
    <property type="molecule type" value="Genomic_DNA"/>
</dbReference>
<dbReference type="Proteomes" id="UP001501637">
    <property type="component" value="Unassembled WGS sequence"/>
</dbReference>
<accession>A0ABP6N5W0</accession>
<dbReference type="InterPro" id="IPR007061">
    <property type="entry name" value="MST-like"/>
</dbReference>
<dbReference type="InterPro" id="IPR034660">
    <property type="entry name" value="DinB/YfiT-like"/>
</dbReference>
<reference evidence="3" key="1">
    <citation type="journal article" date="2019" name="Int. J. Syst. Evol. Microbiol.">
        <title>The Global Catalogue of Microorganisms (GCM) 10K type strain sequencing project: providing services to taxonomists for standard genome sequencing and annotation.</title>
        <authorList>
            <consortium name="The Broad Institute Genomics Platform"/>
            <consortium name="The Broad Institute Genome Sequencing Center for Infectious Disease"/>
            <person name="Wu L."/>
            <person name="Ma J."/>
        </authorList>
    </citation>
    <scope>NUCLEOTIDE SEQUENCE [LARGE SCALE GENOMIC DNA]</scope>
    <source>
        <strain evidence="3">JCM 9092</strain>
    </source>
</reference>
<gene>
    <name evidence="2" type="ORF">GCM10010449_65520</name>
</gene>
<evidence type="ECO:0000313" key="3">
    <source>
        <dbReference type="Proteomes" id="UP001501637"/>
    </source>
</evidence>
<sequence>MVPFAASGGKAVDKDHASGRLAPMTAPDPKADLHHYLQTARDALLWKLEGLSEYDIRRPLTPTGTNLLGLVKHAAGVELGYLGDTFGRPSGEPLPWLDEGAEPNGDMWATADESRKHIVELYRRAWAHADATIDAVPLTTTGRVPWWPDSADEVTLHHAVVRVIADTHRHAGHADILRELMDGAVGMNKGNDSLPPGDSAWWENHRSRLERAAQEAGQEA</sequence>
<name>A0ABP6N5W0_9ACTN</name>
<dbReference type="Gene3D" id="1.20.120.450">
    <property type="entry name" value="dinb family like domain"/>
    <property type="match status" value="1"/>
</dbReference>
<feature type="region of interest" description="Disordered" evidence="1">
    <location>
        <begin position="1"/>
        <end position="25"/>
    </location>
</feature>
<organism evidence="2 3">
    <name type="scientific">Streptomyces rectiviolaceus</name>
    <dbReference type="NCBI Taxonomy" id="332591"/>
    <lineage>
        <taxon>Bacteria</taxon>
        <taxon>Bacillati</taxon>
        <taxon>Actinomycetota</taxon>
        <taxon>Actinomycetes</taxon>
        <taxon>Kitasatosporales</taxon>
        <taxon>Streptomycetaceae</taxon>
        <taxon>Streptomyces</taxon>
    </lineage>
</organism>
<keyword evidence="3" id="KW-1185">Reference proteome</keyword>
<protein>
    <submittedName>
        <fullName evidence="2">DinB family protein</fullName>
    </submittedName>
</protein>
<dbReference type="Pfam" id="PF04978">
    <property type="entry name" value="MST"/>
    <property type="match status" value="1"/>
</dbReference>
<evidence type="ECO:0000256" key="1">
    <source>
        <dbReference type="SAM" id="MobiDB-lite"/>
    </source>
</evidence>
<comment type="caution">
    <text evidence="2">The sequence shown here is derived from an EMBL/GenBank/DDBJ whole genome shotgun (WGS) entry which is preliminary data.</text>
</comment>
<dbReference type="SUPFAM" id="SSF109854">
    <property type="entry name" value="DinB/YfiT-like putative metalloenzymes"/>
    <property type="match status" value="1"/>
</dbReference>
<evidence type="ECO:0000313" key="2">
    <source>
        <dbReference type="EMBL" id="GAA3135878.1"/>
    </source>
</evidence>
<proteinExistence type="predicted"/>